<dbReference type="InterPro" id="IPR045197">
    <property type="entry name" value="NUP210-like"/>
</dbReference>
<dbReference type="STRING" id="56216.A0A1A6HZY7"/>
<dbReference type="OrthoDB" id="361283at2759"/>
<dbReference type="Pfam" id="PF22959">
    <property type="entry name" value="Ig_NUP210_15th"/>
    <property type="match status" value="1"/>
</dbReference>
<reference evidence="2 3" key="1">
    <citation type="submission" date="2016-06" db="EMBL/GenBank/DDBJ databases">
        <title>The Draft Genome Sequence and Annotation of the Desert Woodrat Neotoma lepida.</title>
        <authorList>
            <person name="Campbell M."/>
            <person name="Oakeson K.F."/>
            <person name="Yandell M."/>
            <person name="Halpert J.R."/>
            <person name="Dearing D."/>
        </authorList>
    </citation>
    <scope>NUCLEOTIDE SEQUENCE [LARGE SCALE GENOMIC DNA]</scope>
    <source>
        <strain evidence="2">417</strain>
        <tissue evidence="2">Liver</tissue>
    </source>
</reference>
<keyword evidence="3" id="KW-1185">Reference proteome</keyword>
<dbReference type="PANTHER" id="PTHR23019:SF1">
    <property type="entry name" value="NUCLEAR PORE MEMBRANE GLYCOPROTEIN 210-LIKE"/>
    <property type="match status" value="1"/>
</dbReference>
<dbReference type="AlphaFoldDB" id="A0A1A6HZY7"/>
<dbReference type="PANTHER" id="PTHR23019">
    <property type="entry name" value="NUCLEAR PORE MEMBRANE GLYCOPROTEIN GP210-RELATED"/>
    <property type="match status" value="1"/>
</dbReference>
<proteinExistence type="predicted"/>
<dbReference type="EMBL" id="LZPO01007946">
    <property type="protein sequence ID" value="OBS83287.1"/>
    <property type="molecule type" value="Genomic_DNA"/>
</dbReference>
<gene>
    <name evidence="2" type="ORF">A6R68_22705</name>
</gene>
<evidence type="ECO:0000259" key="1">
    <source>
        <dbReference type="Pfam" id="PF22959"/>
    </source>
</evidence>
<organism evidence="2 3">
    <name type="scientific">Neotoma lepida</name>
    <name type="common">Desert woodrat</name>
    <dbReference type="NCBI Taxonomy" id="56216"/>
    <lineage>
        <taxon>Eukaryota</taxon>
        <taxon>Metazoa</taxon>
        <taxon>Chordata</taxon>
        <taxon>Craniata</taxon>
        <taxon>Vertebrata</taxon>
        <taxon>Euteleostomi</taxon>
        <taxon>Mammalia</taxon>
        <taxon>Eutheria</taxon>
        <taxon>Euarchontoglires</taxon>
        <taxon>Glires</taxon>
        <taxon>Rodentia</taxon>
        <taxon>Myomorpha</taxon>
        <taxon>Muroidea</taxon>
        <taxon>Cricetidae</taxon>
        <taxon>Neotominae</taxon>
        <taxon>Neotoma</taxon>
    </lineage>
</organism>
<name>A0A1A6HZY7_NEOLE</name>
<dbReference type="GO" id="GO:0005643">
    <property type="term" value="C:nuclear pore"/>
    <property type="evidence" value="ECO:0007669"/>
    <property type="project" value="TreeGrafter"/>
</dbReference>
<dbReference type="Proteomes" id="UP000092124">
    <property type="component" value="Unassembled WGS sequence"/>
</dbReference>
<sequence>MRGGFVVEGAASVSSRVLKCFPNSSVIEEDGQGLLRSGSIAGTAVLEVTSVEPFGVAPVTYLRMSSYPKLYTAQGRTLSAFPLGMSLTFIVEFYNNIGEKFHTHNTRLYMALNRNYTYMAQAVNKGVTVVGLWDQRHPGMADYIPVAVEHAIEPDTKLTFVGDVICFSTHLLSSASEQWDYF</sequence>
<evidence type="ECO:0000313" key="3">
    <source>
        <dbReference type="Proteomes" id="UP000092124"/>
    </source>
</evidence>
<accession>A0A1A6HZY7</accession>
<evidence type="ECO:0000313" key="2">
    <source>
        <dbReference type="EMBL" id="OBS83287.1"/>
    </source>
</evidence>
<feature type="domain" description="NUP210 Ig-like" evidence="1">
    <location>
        <begin position="56"/>
        <end position="148"/>
    </location>
</feature>
<dbReference type="InterPro" id="IPR055094">
    <property type="entry name" value="NUP210_Ig15"/>
</dbReference>
<comment type="caution">
    <text evidence="2">The sequence shown here is derived from an EMBL/GenBank/DDBJ whole genome shotgun (WGS) entry which is preliminary data.</text>
</comment>
<protein>
    <recommendedName>
        <fullName evidence="1">NUP210 Ig-like domain-containing protein</fullName>
    </recommendedName>
</protein>